<reference evidence="1" key="1">
    <citation type="submission" date="2015-06" db="EMBL/GenBank/DDBJ databases">
        <authorList>
            <person name="Joergensen T."/>
        </authorList>
    </citation>
    <scope>NUCLEOTIDE SEQUENCE</scope>
    <source>
        <plasmid evidence="1">pRGFK0766</plasmid>
    </source>
</reference>
<protein>
    <recommendedName>
        <fullName evidence="2">Complexin-2</fullName>
    </recommendedName>
</protein>
<dbReference type="EMBL" id="LN853375">
    <property type="protein sequence ID" value="CRY95775.1"/>
    <property type="molecule type" value="Genomic_DNA"/>
</dbReference>
<evidence type="ECO:0008006" key="2">
    <source>
        <dbReference type="Google" id="ProtNLM"/>
    </source>
</evidence>
<sequence>MKNVQIPQELFVSICRYFLCDEALPEWEVDDIVAGLETKLEAMQRHDLYSAYKDTSRSPQERQEARKAYLDSVGMREGYRWASLEPPV</sequence>
<organism evidence="1">
    <name type="scientific">uncultured prokaryote</name>
    <dbReference type="NCBI Taxonomy" id="198431"/>
    <lineage>
        <taxon>unclassified sequences</taxon>
        <taxon>environmental samples</taxon>
    </lineage>
</organism>
<name>A0A0H5Q318_9ZZZZ</name>
<proteinExistence type="predicted"/>
<reference evidence="1" key="2">
    <citation type="submission" date="2015-07" db="EMBL/GenBank/DDBJ databases">
        <title>Plasmids, circular viruses and viroids from rat gut.</title>
        <authorList>
            <person name="Jorgensen T.J."/>
            <person name="Hansen M.A."/>
            <person name="Xu Z."/>
            <person name="Tabak M.A."/>
            <person name="Sorensen S.J."/>
            <person name="Hansen L.H."/>
        </authorList>
    </citation>
    <scope>NUCLEOTIDE SEQUENCE</scope>
    <source>
        <plasmid evidence="1">pRGFK0766</plasmid>
    </source>
</reference>
<geneLocation type="plasmid" evidence="1">
    <name>pRGFK0766</name>
</geneLocation>
<accession>A0A0H5Q318</accession>
<evidence type="ECO:0000313" key="1">
    <source>
        <dbReference type="EMBL" id="CRY95775.1"/>
    </source>
</evidence>
<keyword evidence="1" id="KW-0614">Plasmid</keyword>
<dbReference type="AlphaFoldDB" id="A0A0H5Q318"/>